<keyword evidence="1" id="KW-0812">Transmembrane</keyword>
<keyword evidence="1" id="KW-0472">Membrane</keyword>
<feature type="transmembrane region" description="Helical" evidence="1">
    <location>
        <begin position="147"/>
        <end position="166"/>
    </location>
</feature>
<dbReference type="RefSeq" id="WP_057706215.1">
    <property type="nucleotide sequence ID" value="NZ_JQCL01000057.1"/>
</dbReference>
<evidence type="ECO:0000313" key="3">
    <source>
        <dbReference type="Proteomes" id="UP000051783"/>
    </source>
</evidence>
<evidence type="ECO:0000313" key="2">
    <source>
        <dbReference type="EMBL" id="KRO10824.1"/>
    </source>
</evidence>
<dbReference type="EMBL" id="JQCL01000057">
    <property type="protein sequence ID" value="KRO10824.1"/>
    <property type="molecule type" value="Genomic_DNA"/>
</dbReference>
<organism evidence="2 3">
    <name type="scientific">Lactiplantibacillus xiangfangensis</name>
    <dbReference type="NCBI Taxonomy" id="942150"/>
    <lineage>
        <taxon>Bacteria</taxon>
        <taxon>Bacillati</taxon>
        <taxon>Bacillota</taxon>
        <taxon>Bacilli</taxon>
        <taxon>Lactobacillales</taxon>
        <taxon>Lactobacillaceae</taxon>
        <taxon>Lactiplantibacillus</taxon>
    </lineage>
</organism>
<dbReference type="STRING" id="942150.IV64_GL002511"/>
<dbReference type="PATRIC" id="fig|942150.3.peg.2618"/>
<dbReference type="Proteomes" id="UP000051783">
    <property type="component" value="Unassembled WGS sequence"/>
</dbReference>
<keyword evidence="3" id="KW-1185">Reference proteome</keyword>
<keyword evidence="1" id="KW-1133">Transmembrane helix</keyword>
<sequence>MRRYKLIIKGSETELKWLNHLAKKGWLLTSVRGNWYQFTKTSKTYRLFSEYVTDDVATDLKQPQGPFQVLTTVHLTNPEIWVCYSGTTEPQLQATRVDAGDAELQLKIALAMRAHLLNRMNILFALGLLLVIGLIYFNVFTDDGMEWIVFFWLVISFTPAFMAGKVHRQSNALRVRTGDYRGAWRPTQHVFLNHMSHDLDLDKVKDIGEWTLVGHDQKGMYWYDVRSLASLAEIKKTLQPIVGDSVDISVMSYLGLAPIGYI</sequence>
<proteinExistence type="predicted"/>
<dbReference type="AlphaFoldDB" id="A0A0R2MAJ5"/>
<name>A0A0R2MAJ5_9LACO</name>
<comment type="caution">
    <text evidence="2">The sequence shown here is derived from an EMBL/GenBank/DDBJ whole genome shotgun (WGS) entry which is preliminary data.</text>
</comment>
<dbReference type="OrthoDB" id="2317427at2"/>
<evidence type="ECO:0000256" key="1">
    <source>
        <dbReference type="SAM" id="Phobius"/>
    </source>
</evidence>
<evidence type="ECO:0008006" key="4">
    <source>
        <dbReference type="Google" id="ProtNLM"/>
    </source>
</evidence>
<protein>
    <recommendedName>
        <fullName evidence="4">DUF2812 domain-containing protein</fullName>
    </recommendedName>
</protein>
<accession>A0A0R2MAJ5</accession>
<reference evidence="2 3" key="1">
    <citation type="journal article" date="2015" name="Genome Announc.">
        <title>Expanding the biotechnology potential of lactobacilli through comparative genomics of 213 strains and associated genera.</title>
        <authorList>
            <person name="Sun Z."/>
            <person name="Harris H.M."/>
            <person name="McCann A."/>
            <person name="Guo C."/>
            <person name="Argimon S."/>
            <person name="Zhang W."/>
            <person name="Yang X."/>
            <person name="Jeffery I.B."/>
            <person name="Cooney J.C."/>
            <person name="Kagawa T.F."/>
            <person name="Liu W."/>
            <person name="Song Y."/>
            <person name="Salvetti E."/>
            <person name="Wrobel A."/>
            <person name="Rasinkangas P."/>
            <person name="Parkhill J."/>
            <person name="Rea M.C."/>
            <person name="O'Sullivan O."/>
            <person name="Ritari J."/>
            <person name="Douillard F.P."/>
            <person name="Paul Ross R."/>
            <person name="Yang R."/>
            <person name="Briner A.E."/>
            <person name="Felis G.E."/>
            <person name="de Vos W.M."/>
            <person name="Barrangou R."/>
            <person name="Klaenhammer T.R."/>
            <person name="Caufield P.W."/>
            <person name="Cui Y."/>
            <person name="Zhang H."/>
            <person name="O'Toole P.W."/>
        </authorList>
    </citation>
    <scope>NUCLEOTIDE SEQUENCE [LARGE SCALE GENOMIC DNA]</scope>
    <source>
        <strain evidence="2 3">LMG 26013</strain>
    </source>
</reference>
<feature type="transmembrane region" description="Helical" evidence="1">
    <location>
        <begin position="122"/>
        <end position="141"/>
    </location>
</feature>
<gene>
    <name evidence="2" type="ORF">IV64_GL002511</name>
</gene>